<dbReference type="AlphaFoldDB" id="A0A165EA41"/>
<accession>A0A165EA41</accession>
<sequence length="465" mass="52051">MAKLGSASSTASPSGFASMLRRSKFASYDTSIGQVYTAPMAYRTRGNFGFKHPTSLGPKGRKFQYINVRVPDSPYRVMEWSSGERSARWMNQMDEVRPRVDSPPTTGMFGGRADWGAKLTETRPEEKRIWYDETEFTEYVADWARESLRPDQKTKHTFPSRNFARLAPDDFLRYLDEMRDLRQDFKEWMIAEGKGKPKETPAQLGRSDEPIDLFTIAHNIDARAYFLQFLAQRRPANWGKQVIPAAHPIAAMAYHRPPQLQTFLDNKPATGHIIGEVNFSRDDKGKLGTPAKNQRSIQDQVALVGFASQVARLSTIKAGGGHRPRAAQKLQDDPELGKGKFRVWSAQLRKPPLVSGKLDAKGAIPDDVAAAVVDIELREADAYQEDMANRERPGSPAYVSQEPARHSGTQASASSAQATAPRYRQKMKANDDGIFLLNTLTTLLDHKTRTRDKAAGQEEPAETPR</sequence>
<organism evidence="2 3">
    <name type="scientific">Calocera cornea HHB12733</name>
    <dbReference type="NCBI Taxonomy" id="1353952"/>
    <lineage>
        <taxon>Eukaryota</taxon>
        <taxon>Fungi</taxon>
        <taxon>Dikarya</taxon>
        <taxon>Basidiomycota</taxon>
        <taxon>Agaricomycotina</taxon>
        <taxon>Dacrymycetes</taxon>
        <taxon>Dacrymycetales</taxon>
        <taxon>Dacrymycetaceae</taxon>
        <taxon>Calocera</taxon>
    </lineage>
</organism>
<feature type="region of interest" description="Disordered" evidence="1">
    <location>
        <begin position="446"/>
        <end position="465"/>
    </location>
</feature>
<dbReference type="PANTHER" id="PTHR28058:SF1">
    <property type="entry name" value="SMALL RIBOSOMAL SUBUNIT PROTEIN BS1M"/>
    <property type="match status" value="1"/>
</dbReference>
<feature type="compositionally biased region" description="Low complexity" evidence="1">
    <location>
        <begin position="409"/>
        <end position="420"/>
    </location>
</feature>
<dbReference type="EMBL" id="KV424014">
    <property type="protein sequence ID" value="KZT54428.1"/>
    <property type="molecule type" value="Genomic_DNA"/>
</dbReference>
<dbReference type="STRING" id="1353952.A0A165EA41"/>
<evidence type="ECO:0000313" key="2">
    <source>
        <dbReference type="EMBL" id="KZT54428.1"/>
    </source>
</evidence>
<dbReference type="OrthoDB" id="2735536at2759"/>
<evidence type="ECO:0000313" key="3">
    <source>
        <dbReference type="Proteomes" id="UP000076842"/>
    </source>
</evidence>
<keyword evidence="3" id="KW-1185">Reference proteome</keyword>
<dbReference type="Proteomes" id="UP000076842">
    <property type="component" value="Unassembled WGS sequence"/>
</dbReference>
<dbReference type="InterPro" id="IPR016712">
    <property type="entry name" value="Rbsml_bS1m-like"/>
</dbReference>
<evidence type="ECO:0000256" key="1">
    <source>
        <dbReference type="SAM" id="MobiDB-lite"/>
    </source>
</evidence>
<dbReference type="PANTHER" id="PTHR28058">
    <property type="entry name" value="37S RIBOSOMAL PROTEIN MRP51, MITOCHONDRIAL"/>
    <property type="match status" value="1"/>
</dbReference>
<gene>
    <name evidence="2" type="ORF">CALCODRAFT_499857</name>
</gene>
<protein>
    <submittedName>
        <fullName evidence="2">Uncharacterized protein</fullName>
    </submittedName>
</protein>
<reference evidence="2 3" key="1">
    <citation type="journal article" date="2016" name="Mol. Biol. Evol.">
        <title>Comparative Genomics of Early-Diverging Mushroom-Forming Fungi Provides Insights into the Origins of Lignocellulose Decay Capabilities.</title>
        <authorList>
            <person name="Nagy L.G."/>
            <person name="Riley R."/>
            <person name="Tritt A."/>
            <person name="Adam C."/>
            <person name="Daum C."/>
            <person name="Floudas D."/>
            <person name="Sun H."/>
            <person name="Yadav J.S."/>
            <person name="Pangilinan J."/>
            <person name="Larsson K.H."/>
            <person name="Matsuura K."/>
            <person name="Barry K."/>
            <person name="Labutti K."/>
            <person name="Kuo R."/>
            <person name="Ohm R.A."/>
            <person name="Bhattacharya S.S."/>
            <person name="Shirouzu T."/>
            <person name="Yoshinaga Y."/>
            <person name="Martin F.M."/>
            <person name="Grigoriev I.V."/>
            <person name="Hibbett D.S."/>
        </authorList>
    </citation>
    <scope>NUCLEOTIDE SEQUENCE [LARGE SCALE GENOMIC DNA]</scope>
    <source>
        <strain evidence="2 3">HHB12733</strain>
    </source>
</reference>
<dbReference type="InParanoid" id="A0A165EA41"/>
<proteinExistence type="predicted"/>
<feature type="region of interest" description="Disordered" evidence="1">
    <location>
        <begin position="385"/>
        <end position="425"/>
    </location>
</feature>
<name>A0A165EA41_9BASI</name>